<gene>
    <name evidence="2" type="ORF">CLV78_12027</name>
</gene>
<protein>
    <submittedName>
        <fullName evidence="2">Uncharacterized protein</fullName>
    </submittedName>
</protein>
<feature type="transmembrane region" description="Helical" evidence="1">
    <location>
        <begin position="51"/>
        <end position="77"/>
    </location>
</feature>
<keyword evidence="1" id="KW-1133">Transmembrane helix</keyword>
<reference evidence="2 3" key="1">
    <citation type="submission" date="2018-03" db="EMBL/GenBank/DDBJ databases">
        <title>Genomic Encyclopedia of Archaeal and Bacterial Type Strains, Phase II (KMG-II): from individual species to whole genera.</title>
        <authorList>
            <person name="Goeker M."/>
        </authorList>
    </citation>
    <scope>NUCLEOTIDE SEQUENCE [LARGE SCALE GENOMIC DNA]</scope>
    <source>
        <strain evidence="2 3">DSM 29328</strain>
    </source>
</reference>
<proteinExistence type="predicted"/>
<dbReference type="OrthoDB" id="9926378at2"/>
<evidence type="ECO:0000313" key="3">
    <source>
        <dbReference type="Proteomes" id="UP000239480"/>
    </source>
</evidence>
<name>A0A2T0REQ1_9RHOB</name>
<sequence>MLGVKKPSIARDIPDWVPIVATIAILALIGGSIISITVFVKVLTGALTAVFAYLAVCFACHAVAMICDVLVGLGSIFQSWR</sequence>
<keyword evidence="3" id="KW-1185">Reference proteome</keyword>
<organism evidence="2 3">
    <name type="scientific">Aliiruegeria haliotis</name>
    <dbReference type="NCBI Taxonomy" id="1280846"/>
    <lineage>
        <taxon>Bacteria</taxon>
        <taxon>Pseudomonadati</taxon>
        <taxon>Pseudomonadota</taxon>
        <taxon>Alphaproteobacteria</taxon>
        <taxon>Rhodobacterales</taxon>
        <taxon>Roseobacteraceae</taxon>
        <taxon>Aliiruegeria</taxon>
    </lineage>
</organism>
<comment type="caution">
    <text evidence="2">The sequence shown here is derived from an EMBL/GenBank/DDBJ whole genome shotgun (WGS) entry which is preliminary data.</text>
</comment>
<dbReference type="AlphaFoldDB" id="A0A2T0REQ1"/>
<keyword evidence="1" id="KW-0812">Transmembrane</keyword>
<evidence type="ECO:0000256" key="1">
    <source>
        <dbReference type="SAM" id="Phobius"/>
    </source>
</evidence>
<evidence type="ECO:0000313" key="2">
    <source>
        <dbReference type="EMBL" id="PRY19611.1"/>
    </source>
</evidence>
<accession>A0A2T0REQ1</accession>
<dbReference type="RefSeq" id="WP_106208399.1">
    <property type="nucleotide sequence ID" value="NZ_PVTD01000020.1"/>
</dbReference>
<dbReference type="EMBL" id="PVTD01000020">
    <property type="protein sequence ID" value="PRY19611.1"/>
    <property type="molecule type" value="Genomic_DNA"/>
</dbReference>
<keyword evidence="1" id="KW-0472">Membrane</keyword>
<feature type="transmembrane region" description="Helical" evidence="1">
    <location>
        <begin position="16"/>
        <end position="39"/>
    </location>
</feature>
<dbReference type="Proteomes" id="UP000239480">
    <property type="component" value="Unassembled WGS sequence"/>
</dbReference>